<dbReference type="AlphaFoldDB" id="A0A6I4XP58"/>
<accession>A0A6I4XP58</accession>
<feature type="non-terminal residue" evidence="1">
    <location>
        <position position="1"/>
    </location>
</feature>
<organism evidence="1 2">
    <name type="scientific">Enterococcus gallinarum</name>
    <dbReference type="NCBI Taxonomy" id="1353"/>
    <lineage>
        <taxon>Bacteria</taxon>
        <taxon>Bacillati</taxon>
        <taxon>Bacillota</taxon>
        <taxon>Bacilli</taxon>
        <taxon>Lactobacillales</taxon>
        <taxon>Enterococcaceae</taxon>
        <taxon>Enterococcus</taxon>
    </lineage>
</organism>
<dbReference type="InterPro" id="IPR025586">
    <property type="entry name" value="PcfJ"/>
</dbReference>
<dbReference type="RefSeq" id="WP_202399237.1">
    <property type="nucleotide sequence ID" value="NZ_WVTI01000121.1"/>
</dbReference>
<evidence type="ECO:0000313" key="1">
    <source>
        <dbReference type="EMBL" id="MXS27679.1"/>
    </source>
</evidence>
<gene>
    <name evidence="1" type="ORF">GTI89_16655</name>
</gene>
<dbReference type="EMBL" id="WVTI01000121">
    <property type="protein sequence ID" value="MXS27679.1"/>
    <property type="molecule type" value="Genomic_DNA"/>
</dbReference>
<sequence>RKEKPDMPYFTLEYRNQQVIQIQGKCNRQEVPEKIKQAVERWKQIAHTAIPS</sequence>
<name>A0A6I4XP58_ENTGA</name>
<proteinExistence type="predicted"/>
<dbReference type="Pfam" id="PF14284">
    <property type="entry name" value="PcfJ"/>
    <property type="match status" value="1"/>
</dbReference>
<reference evidence="1 2" key="1">
    <citation type="submission" date="2019-04" db="EMBL/GenBank/DDBJ databases">
        <title>Step-wise assembly of the neonatal virome modulated by breast feeding.</title>
        <authorList>
            <person name="Liang G."/>
            <person name="Bushman F."/>
        </authorList>
    </citation>
    <scope>NUCLEOTIDE SEQUENCE [LARGE SCALE GENOMIC DNA]</scope>
    <source>
        <strain evidence="1 2">E3404</strain>
    </source>
</reference>
<dbReference type="Proteomes" id="UP000439965">
    <property type="component" value="Unassembled WGS sequence"/>
</dbReference>
<evidence type="ECO:0000313" key="2">
    <source>
        <dbReference type="Proteomes" id="UP000439965"/>
    </source>
</evidence>
<comment type="caution">
    <text evidence="1">The sequence shown here is derived from an EMBL/GenBank/DDBJ whole genome shotgun (WGS) entry which is preliminary data.</text>
</comment>
<protein>
    <submittedName>
        <fullName evidence="1">PcfJ</fullName>
    </submittedName>
</protein>